<dbReference type="InterPro" id="IPR017871">
    <property type="entry name" value="ABC_transporter-like_CS"/>
</dbReference>
<feature type="domain" description="ABC transporter" evidence="5">
    <location>
        <begin position="33"/>
        <end position="252"/>
    </location>
</feature>
<dbReference type="Gene3D" id="3.40.50.300">
    <property type="entry name" value="P-loop containing nucleotide triphosphate hydrolases"/>
    <property type="match status" value="1"/>
</dbReference>
<dbReference type="Pfam" id="PF14524">
    <property type="entry name" value="Wzt_C"/>
    <property type="match status" value="1"/>
</dbReference>
<keyword evidence="3" id="KW-0547">Nucleotide-binding</keyword>
<dbReference type="SMART" id="SM00382">
    <property type="entry name" value="AAA"/>
    <property type="match status" value="1"/>
</dbReference>
<name>A0AAX3U1F1_9VIBR</name>
<dbReference type="PROSITE" id="PS00211">
    <property type="entry name" value="ABC_TRANSPORTER_1"/>
    <property type="match status" value="1"/>
</dbReference>
<keyword evidence="4 6" id="KW-0067">ATP-binding</keyword>
<evidence type="ECO:0000256" key="3">
    <source>
        <dbReference type="ARBA" id="ARBA00022741"/>
    </source>
</evidence>
<proteinExistence type="inferred from homology"/>
<dbReference type="CDD" id="cd10147">
    <property type="entry name" value="Wzt_C-like"/>
    <property type="match status" value="1"/>
</dbReference>
<dbReference type="GO" id="GO:0005524">
    <property type="term" value="F:ATP binding"/>
    <property type="evidence" value="ECO:0007669"/>
    <property type="project" value="UniProtKB-KW"/>
</dbReference>
<evidence type="ECO:0000256" key="1">
    <source>
        <dbReference type="ARBA" id="ARBA00005417"/>
    </source>
</evidence>
<dbReference type="EMBL" id="CP118709">
    <property type="protein sequence ID" value="WGK81287.1"/>
    <property type="molecule type" value="Genomic_DNA"/>
</dbReference>
<dbReference type="InterPro" id="IPR027417">
    <property type="entry name" value="P-loop_NTPase"/>
</dbReference>
<evidence type="ECO:0000313" key="6">
    <source>
        <dbReference type="EMBL" id="WGK81287.1"/>
    </source>
</evidence>
<dbReference type="AlphaFoldDB" id="A0AAX3U1F1"/>
<dbReference type="InterPro" id="IPR003439">
    <property type="entry name" value="ABC_transporter-like_ATP-bd"/>
</dbReference>
<dbReference type="PROSITE" id="PS50893">
    <property type="entry name" value="ABC_TRANSPORTER_2"/>
    <property type="match status" value="1"/>
</dbReference>
<keyword evidence="2" id="KW-0813">Transport</keyword>
<protein>
    <submittedName>
        <fullName evidence="6">ABC transporter ATP-binding protein</fullName>
    </submittedName>
</protein>
<dbReference type="CDD" id="cd03220">
    <property type="entry name" value="ABC_KpsT_Wzt"/>
    <property type="match status" value="1"/>
</dbReference>
<dbReference type="Proteomes" id="UP001239257">
    <property type="component" value="Chromosome 1"/>
</dbReference>
<dbReference type="InterPro" id="IPR050683">
    <property type="entry name" value="Bact_Polysacc_Export_ATP-bd"/>
</dbReference>
<dbReference type="InterPro" id="IPR003593">
    <property type="entry name" value="AAA+_ATPase"/>
</dbReference>
<evidence type="ECO:0000259" key="5">
    <source>
        <dbReference type="PROSITE" id="PS50893"/>
    </source>
</evidence>
<dbReference type="GO" id="GO:0016020">
    <property type="term" value="C:membrane"/>
    <property type="evidence" value="ECO:0007669"/>
    <property type="project" value="InterPro"/>
</dbReference>
<dbReference type="GO" id="GO:0140359">
    <property type="term" value="F:ABC-type transporter activity"/>
    <property type="evidence" value="ECO:0007669"/>
    <property type="project" value="InterPro"/>
</dbReference>
<evidence type="ECO:0000313" key="7">
    <source>
        <dbReference type="Proteomes" id="UP001239257"/>
    </source>
</evidence>
<dbReference type="Gene3D" id="2.70.50.60">
    <property type="entry name" value="abc- transporter (atp binding component) like domain"/>
    <property type="match status" value="1"/>
</dbReference>
<dbReference type="InterPro" id="IPR015860">
    <property type="entry name" value="ABC_transpr_TagH-like"/>
</dbReference>
<dbReference type="PANTHER" id="PTHR46743:SF2">
    <property type="entry name" value="TEICHOIC ACIDS EXPORT ATP-BINDING PROTEIN TAGH"/>
    <property type="match status" value="1"/>
</dbReference>
<gene>
    <name evidence="6" type="ORF">PYE51_11690</name>
</gene>
<sequence>MFSNDVVIDVKNVSKCFEMYDSPSGRLKQFILPRFNKNKKYYKEYWALRDINFQVRKGETVGILGGNGAGKSTLLQIICNTLMPTTGQVDINGRVAALLELGSGFNPEFTGLENVYMSCSLLGLSKEETENRLDSILGFADIGDFIYQPVKTYSSGMFVRLAFAVNVQSQPEVMIVDEALSVGDMNFQAKCMTALKRIQDDGASILFVSHDTGSVKSLCERGVLLEKGQLIEQGPAADVAENYIKRMRLIANKSNSCSDLGLKSKDAQRKKTEDTAFTVDDEFVERVKGSSYGDGGVEVVSAKIIGENGFDSKSFTFDEKVKVQISFKSDIEETIGVAYYILDDKKNSILGSGPKQAHEEFTKVKIGGRYCFTYETKLPLTDGAYSLQIQINKPVVVGKRAKFLQVIDNASVFKVEEGCDFKVWSKVYLDNKLTMEEV</sequence>
<dbReference type="InterPro" id="IPR029439">
    <property type="entry name" value="Wzt_C"/>
</dbReference>
<evidence type="ECO:0000256" key="2">
    <source>
        <dbReference type="ARBA" id="ARBA00022448"/>
    </source>
</evidence>
<dbReference type="RefSeq" id="WP_301064467.1">
    <property type="nucleotide sequence ID" value="NZ_CP118709.1"/>
</dbReference>
<evidence type="ECO:0000256" key="4">
    <source>
        <dbReference type="ARBA" id="ARBA00022840"/>
    </source>
</evidence>
<reference evidence="6" key="1">
    <citation type="submission" date="2022-02" db="EMBL/GenBank/DDBJ databases">
        <title>Emergence and expansion in Europe of a Vibrio aestuarianus clonal complex pathogenic for oysters.</title>
        <authorList>
            <person name="Mesnil A."/>
            <person name="Travers M.-A."/>
        </authorList>
    </citation>
    <scope>NUCLEOTIDE SEQUENCE</scope>
    <source>
        <strain evidence="6">U29</strain>
    </source>
</reference>
<dbReference type="Pfam" id="PF00005">
    <property type="entry name" value="ABC_tran"/>
    <property type="match status" value="1"/>
</dbReference>
<dbReference type="GO" id="GO:0016887">
    <property type="term" value="F:ATP hydrolysis activity"/>
    <property type="evidence" value="ECO:0007669"/>
    <property type="project" value="InterPro"/>
</dbReference>
<organism evidence="6 7">
    <name type="scientific">Vibrio aestuarianus</name>
    <dbReference type="NCBI Taxonomy" id="28171"/>
    <lineage>
        <taxon>Bacteria</taxon>
        <taxon>Pseudomonadati</taxon>
        <taxon>Pseudomonadota</taxon>
        <taxon>Gammaproteobacteria</taxon>
        <taxon>Vibrionales</taxon>
        <taxon>Vibrionaceae</taxon>
        <taxon>Vibrio</taxon>
    </lineage>
</organism>
<dbReference type="PANTHER" id="PTHR46743">
    <property type="entry name" value="TEICHOIC ACIDS EXPORT ATP-BINDING PROTEIN TAGH"/>
    <property type="match status" value="1"/>
</dbReference>
<comment type="similarity">
    <text evidence="1">Belongs to the ABC transporter superfamily.</text>
</comment>
<accession>A0AAX3U1F1</accession>
<dbReference type="SUPFAM" id="SSF52540">
    <property type="entry name" value="P-loop containing nucleoside triphosphate hydrolases"/>
    <property type="match status" value="1"/>
</dbReference>